<dbReference type="Proteomes" id="UP000194236">
    <property type="component" value="Unassembled WGS sequence"/>
</dbReference>
<feature type="repeat" description="ANK" evidence="12">
    <location>
        <begin position="257"/>
        <end position="286"/>
    </location>
</feature>
<keyword evidence="4" id="KW-0677">Repeat</keyword>
<comment type="caution">
    <text evidence="13">The sequence shown here is derived from an EMBL/GenBank/DDBJ whole genome shotgun (WGS) entry which is preliminary data.</text>
</comment>
<dbReference type="GO" id="GO:0044218">
    <property type="term" value="C:other organism cell membrane"/>
    <property type="evidence" value="ECO:0007669"/>
    <property type="project" value="UniProtKB-KW"/>
</dbReference>
<evidence type="ECO:0000256" key="6">
    <source>
        <dbReference type="ARBA" id="ARBA00023043"/>
    </source>
</evidence>
<evidence type="ECO:0000256" key="5">
    <source>
        <dbReference type="ARBA" id="ARBA00023028"/>
    </source>
</evidence>
<dbReference type="AlphaFoldDB" id="A0A1Y3ANW3"/>
<dbReference type="PANTHER" id="PTHR24198:SF165">
    <property type="entry name" value="ANKYRIN REPEAT-CONTAINING PROTEIN-RELATED"/>
    <property type="match status" value="1"/>
</dbReference>
<comment type="subunit">
    <text evidence="10">Homotetramer in membranes.</text>
</comment>
<dbReference type="PROSITE" id="PS50088">
    <property type="entry name" value="ANK_REPEAT"/>
    <property type="match status" value="2"/>
</dbReference>
<dbReference type="Gene3D" id="1.25.40.20">
    <property type="entry name" value="Ankyrin repeat-containing domain"/>
    <property type="match status" value="2"/>
</dbReference>
<dbReference type="OrthoDB" id="4429489at2759"/>
<evidence type="ECO:0000313" key="14">
    <source>
        <dbReference type="Proteomes" id="UP000194236"/>
    </source>
</evidence>
<evidence type="ECO:0000256" key="7">
    <source>
        <dbReference type="ARBA" id="ARBA00023136"/>
    </source>
</evidence>
<accession>A0A1Y3ANW3</accession>
<keyword evidence="7" id="KW-0472">Membrane</keyword>
<keyword evidence="8" id="KW-1053">Target membrane</keyword>
<keyword evidence="2" id="KW-0268">Exocytosis</keyword>
<protein>
    <recommendedName>
        <fullName evidence="11">Alpha-latrotoxin</fullName>
    </recommendedName>
</protein>
<dbReference type="PROSITE" id="PS50297">
    <property type="entry name" value="ANK_REP_REGION"/>
    <property type="match status" value="2"/>
</dbReference>
<gene>
    <name evidence="13" type="ORF">BLA29_006253</name>
</gene>
<name>A0A1Y3ANW3_EURMA</name>
<keyword evidence="3" id="KW-1052">Target cell membrane</keyword>
<dbReference type="GO" id="GO:0044231">
    <property type="term" value="C:host cell presynaptic membrane"/>
    <property type="evidence" value="ECO:0007669"/>
    <property type="project" value="UniProtKB-KW"/>
</dbReference>
<keyword evidence="6 12" id="KW-0040">ANK repeat</keyword>
<evidence type="ECO:0000313" key="13">
    <source>
        <dbReference type="EMBL" id="OTF69176.1"/>
    </source>
</evidence>
<dbReference type="InterPro" id="IPR002110">
    <property type="entry name" value="Ankyrin_rpt"/>
</dbReference>
<organism evidence="13 14">
    <name type="scientific">Euroglyphus maynei</name>
    <name type="common">Mayne's house dust mite</name>
    <dbReference type="NCBI Taxonomy" id="6958"/>
    <lineage>
        <taxon>Eukaryota</taxon>
        <taxon>Metazoa</taxon>
        <taxon>Ecdysozoa</taxon>
        <taxon>Arthropoda</taxon>
        <taxon>Chelicerata</taxon>
        <taxon>Arachnida</taxon>
        <taxon>Acari</taxon>
        <taxon>Acariformes</taxon>
        <taxon>Sarcoptiformes</taxon>
        <taxon>Astigmata</taxon>
        <taxon>Psoroptidia</taxon>
        <taxon>Analgoidea</taxon>
        <taxon>Pyroglyphidae</taxon>
        <taxon>Pyroglyphinae</taxon>
        <taxon>Euroglyphus</taxon>
    </lineage>
</organism>
<dbReference type="InterPro" id="IPR036770">
    <property type="entry name" value="Ankyrin_rpt-contain_sf"/>
</dbReference>
<dbReference type="PANTHER" id="PTHR24198">
    <property type="entry name" value="ANKYRIN REPEAT AND PROTEIN KINASE DOMAIN-CONTAINING PROTEIN"/>
    <property type="match status" value="1"/>
</dbReference>
<evidence type="ECO:0000256" key="1">
    <source>
        <dbReference type="ARBA" id="ARBA00004175"/>
    </source>
</evidence>
<keyword evidence="5" id="KW-0800">Toxin</keyword>
<evidence type="ECO:0000256" key="9">
    <source>
        <dbReference type="ARBA" id="ARBA00049657"/>
    </source>
</evidence>
<evidence type="ECO:0000256" key="12">
    <source>
        <dbReference type="PROSITE-ProRule" id="PRU00023"/>
    </source>
</evidence>
<feature type="non-terminal residue" evidence="13">
    <location>
        <position position="410"/>
    </location>
</feature>
<evidence type="ECO:0000256" key="4">
    <source>
        <dbReference type="ARBA" id="ARBA00022737"/>
    </source>
</evidence>
<evidence type="ECO:0000256" key="11">
    <source>
        <dbReference type="ARBA" id="ARBA00049811"/>
    </source>
</evidence>
<evidence type="ECO:0000256" key="10">
    <source>
        <dbReference type="ARBA" id="ARBA00049715"/>
    </source>
</evidence>
<evidence type="ECO:0000256" key="3">
    <source>
        <dbReference type="ARBA" id="ARBA00022537"/>
    </source>
</evidence>
<dbReference type="GO" id="GO:0006887">
    <property type="term" value="P:exocytosis"/>
    <property type="evidence" value="ECO:0007669"/>
    <property type="project" value="UniProtKB-KW"/>
</dbReference>
<dbReference type="Pfam" id="PF12796">
    <property type="entry name" value="Ank_2"/>
    <property type="match status" value="2"/>
</dbReference>
<proteinExistence type="inferred from homology"/>
<reference evidence="13 14" key="1">
    <citation type="submission" date="2017-03" db="EMBL/GenBank/DDBJ databases">
        <title>Genome Survey of Euroglyphus maynei.</title>
        <authorList>
            <person name="Arlian L.G."/>
            <person name="Morgan M.S."/>
            <person name="Rider S.D."/>
        </authorList>
    </citation>
    <scope>NUCLEOTIDE SEQUENCE [LARGE SCALE GENOMIC DNA]</scope>
    <source>
        <strain evidence="13">Arlian Lab</strain>
        <tissue evidence="13">Whole body</tissue>
    </source>
</reference>
<comment type="similarity">
    <text evidence="9">Belongs to the cationic peptide 01 (latrotoxin) family. 03 (alpha-latrotoxin) subfamily.</text>
</comment>
<comment type="subcellular location">
    <subcellularLocation>
        <location evidence="1">Target cell membrane</location>
    </subcellularLocation>
</comment>
<dbReference type="SMART" id="SM00248">
    <property type="entry name" value="ANK"/>
    <property type="match status" value="6"/>
</dbReference>
<keyword evidence="14" id="KW-1185">Reference proteome</keyword>
<keyword evidence="5" id="KW-0528">Neurotoxin</keyword>
<dbReference type="EMBL" id="MUJZ01071841">
    <property type="protein sequence ID" value="OTF69176.1"/>
    <property type="molecule type" value="Genomic_DNA"/>
</dbReference>
<dbReference type="SUPFAM" id="SSF48403">
    <property type="entry name" value="Ankyrin repeat"/>
    <property type="match status" value="1"/>
</dbReference>
<evidence type="ECO:0000256" key="8">
    <source>
        <dbReference type="ARBA" id="ARBA00023298"/>
    </source>
</evidence>
<sequence>MDGIHYPKQFDSKFSVNLKFTIQRYFVYLVEKYSIEQQKLLHRFIEICIDHYENELNDDDPIDDLVMFTECDAKFMEKILNEYCLFQSPEDECIVVNKPEFDSRYAQTPIHLFAFSKSGDKFLQFFLQQFSRLNIEQKANIFCPSSGDLVLDVSPLWIATLFGMINQMSLLLKYGADPNTISSTGSTPIRLCCGICSESSQDRNIELLELLLKHKADVNKPNKFRNTPLMLAAYNGQEKIVQFLLDNGADPNRAAYCGGTPLHFAVELEEEEEPITIIEMLLQHGAILQPDISGFTPLFLAAFMNIIPVVNILLSWEEKSNQLTIENRITVYELLAAGCCINSSYDDTDNNNVSEQMKNFLRSAYHLRYLPLNYDGNFDNIQMFKCNDRKALPIRSKNVHRACYAYDFVQ</sequence>
<evidence type="ECO:0000256" key="2">
    <source>
        <dbReference type="ARBA" id="ARBA00022483"/>
    </source>
</evidence>
<feature type="repeat" description="ANK" evidence="12">
    <location>
        <begin position="224"/>
        <end position="256"/>
    </location>
</feature>
<keyword evidence="5" id="KW-0638">Presynaptic neurotoxin</keyword>